<dbReference type="GO" id="GO:0003729">
    <property type="term" value="F:mRNA binding"/>
    <property type="evidence" value="ECO:0007669"/>
    <property type="project" value="TreeGrafter"/>
</dbReference>
<dbReference type="OrthoDB" id="185373at2759"/>
<feature type="repeat" description="PPR" evidence="1">
    <location>
        <begin position="120"/>
        <end position="154"/>
    </location>
</feature>
<evidence type="ECO:0000313" key="3">
    <source>
        <dbReference type="EMBL" id="PNP50270.1"/>
    </source>
</evidence>
<accession>A0A2K0TXK0</accession>
<protein>
    <recommendedName>
        <fullName evidence="5">Pentatricopeptide repeat domain-containing protein</fullName>
    </recommendedName>
</protein>
<dbReference type="Pfam" id="PF13812">
    <property type="entry name" value="PPR_3"/>
    <property type="match status" value="1"/>
</dbReference>
<feature type="compositionally biased region" description="Low complexity" evidence="2">
    <location>
        <begin position="728"/>
        <end position="739"/>
    </location>
</feature>
<dbReference type="AlphaFoldDB" id="A0A2K0TXK0"/>
<feature type="compositionally biased region" description="Basic and acidic residues" evidence="2">
    <location>
        <begin position="639"/>
        <end position="714"/>
    </location>
</feature>
<dbReference type="PROSITE" id="PS51375">
    <property type="entry name" value="PPR"/>
    <property type="match status" value="1"/>
</dbReference>
<dbReference type="Proteomes" id="UP000236290">
    <property type="component" value="Unassembled WGS sequence"/>
</dbReference>
<name>A0A2K0TXK0_TRIHA</name>
<evidence type="ECO:0008006" key="5">
    <source>
        <dbReference type="Google" id="ProtNLM"/>
    </source>
</evidence>
<dbReference type="Gene3D" id="1.25.40.10">
    <property type="entry name" value="Tetratricopeptide repeat domain"/>
    <property type="match status" value="1"/>
</dbReference>
<organism evidence="3 4">
    <name type="scientific">Trichoderma harzianum</name>
    <name type="common">Hypocrea lixii</name>
    <dbReference type="NCBI Taxonomy" id="5544"/>
    <lineage>
        <taxon>Eukaryota</taxon>
        <taxon>Fungi</taxon>
        <taxon>Dikarya</taxon>
        <taxon>Ascomycota</taxon>
        <taxon>Pezizomycotina</taxon>
        <taxon>Sordariomycetes</taxon>
        <taxon>Hypocreomycetidae</taxon>
        <taxon>Hypocreales</taxon>
        <taxon>Hypocreaceae</taxon>
        <taxon>Trichoderma</taxon>
    </lineage>
</organism>
<dbReference type="NCBIfam" id="TIGR00756">
    <property type="entry name" value="PPR"/>
    <property type="match status" value="1"/>
</dbReference>
<proteinExistence type="predicted"/>
<dbReference type="GO" id="GO:0005739">
    <property type="term" value="C:mitochondrion"/>
    <property type="evidence" value="ECO:0007669"/>
    <property type="project" value="TreeGrafter"/>
</dbReference>
<evidence type="ECO:0000313" key="4">
    <source>
        <dbReference type="Proteomes" id="UP000236290"/>
    </source>
</evidence>
<dbReference type="Pfam" id="PF13041">
    <property type="entry name" value="PPR_2"/>
    <property type="match status" value="1"/>
</dbReference>
<dbReference type="InterPro" id="IPR002885">
    <property type="entry name" value="PPR_rpt"/>
</dbReference>
<dbReference type="PANTHER" id="PTHR47938">
    <property type="entry name" value="RESPIRATORY COMPLEX I CHAPERONE (CIA84), PUTATIVE (AFU_ORTHOLOGUE AFUA_2G06020)-RELATED"/>
    <property type="match status" value="1"/>
</dbReference>
<comment type="caution">
    <text evidence="3">The sequence shown here is derived from an EMBL/GenBank/DDBJ whole genome shotgun (WGS) entry which is preliminary data.</text>
</comment>
<dbReference type="EMBL" id="MTYI01000162">
    <property type="protein sequence ID" value="PNP50270.1"/>
    <property type="molecule type" value="Genomic_DNA"/>
</dbReference>
<sequence length="739" mass="84678">MSASLVSCAACLRRAVQASSRNRPLAGILPVLPQTSRSYASVASPSTERTDAPRTLVLEPVDSDGPKKKDFERLQRIVKKELQHMDDPWKIAQYVERALANDRFDEALLLTKTAGKERQVVVAWNHLINYLLGKQQLRNAIKLYNDMKKRGQLPNVQTFTVIFRGCAQSQHPKLAVAEAVKHYNILLSDKRLQPNSIHMNAVLNVCARAGDLDSMFLIADTANESTRAPTPYTYTTILNALRHQALLKVDDITPEQQAANTQKAIDRAKTIWLEVIDKWRKAQLVIDEELVCSMGRVLLLAPNKEQKKEVLDLLYQTMSIPNLANDAGMDAFQDSQMEKIAVTGAPKKVPSTRAVYAVPGRNTLALVLTTLASSRLTTCGIKYWNLLVRYYGVIPDNDNWLRMFGMLKVAKASGHASSILSLMPDEYIDAKHYRIAMETCVRDNINLNVIDNSNRVLDSMLERLPVPDLHTLRLYLRVALVSHFQFRERLKEGDEEDEESAKRDYGLQITTALAHLWEPYKKVHYHFFKEKPKGKDSSPGALYNSQREVIALARHMFSAFNKVINEKMLDESDVKDIRVVGAKINREIQKFFSGREDREPNLRKSGREDTVEGYEEGSGEDKFSTEFRPAGDFVWDTSRQAEVEEERQPRRSWKGDEEREGRPRRSWKGDEGERRPRRSSGMDEERRPRRSWKGDEEGERRPRRSWGMDEEKRPRSWAAEEEGRPRRSWSNNRSSSSQR</sequence>
<gene>
    <name evidence="3" type="ORF">THARTR1_08978</name>
</gene>
<dbReference type="InterPro" id="IPR011990">
    <property type="entry name" value="TPR-like_helical_dom_sf"/>
</dbReference>
<evidence type="ECO:0000256" key="2">
    <source>
        <dbReference type="SAM" id="MobiDB-lite"/>
    </source>
</evidence>
<reference evidence="3 4" key="1">
    <citation type="submission" date="2017-02" db="EMBL/GenBank/DDBJ databases">
        <title>Genomes of Trichoderma spp. with biocontrol activity.</title>
        <authorList>
            <person name="Gardiner D."/>
            <person name="Kazan K."/>
            <person name="Vos C."/>
            <person name="Harvey P."/>
        </authorList>
    </citation>
    <scope>NUCLEOTIDE SEQUENCE [LARGE SCALE GENOMIC DNA]</scope>
    <source>
        <strain evidence="3 4">Tr1</strain>
    </source>
</reference>
<dbReference type="GO" id="GO:0140053">
    <property type="term" value="P:mitochondrial gene expression"/>
    <property type="evidence" value="ECO:0007669"/>
    <property type="project" value="TreeGrafter"/>
</dbReference>
<evidence type="ECO:0000256" key="1">
    <source>
        <dbReference type="PROSITE-ProRule" id="PRU00708"/>
    </source>
</evidence>
<feature type="region of interest" description="Disordered" evidence="2">
    <location>
        <begin position="597"/>
        <end position="739"/>
    </location>
</feature>
<dbReference type="PANTHER" id="PTHR47938:SF35">
    <property type="entry name" value="PENTATRICOPEPTIDE REPEAT-CONTAINING PROTEIN 4, MITOCHONDRIAL-RELATED"/>
    <property type="match status" value="1"/>
</dbReference>
<feature type="compositionally biased region" description="Basic and acidic residues" evidence="2">
    <location>
        <begin position="597"/>
        <end position="610"/>
    </location>
</feature>